<dbReference type="HAMAP" id="MF_00048">
    <property type="entry name" value="UPF0102"/>
    <property type="match status" value="1"/>
</dbReference>
<accession>A0A9D2P5L6</accession>
<organism evidence="3 4">
    <name type="scientific">Candidatus Mediterraneibacter gallistercoris</name>
    <dbReference type="NCBI Taxonomy" id="2838671"/>
    <lineage>
        <taxon>Bacteria</taxon>
        <taxon>Bacillati</taxon>
        <taxon>Bacillota</taxon>
        <taxon>Clostridia</taxon>
        <taxon>Lachnospirales</taxon>
        <taxon>Lachnospiraceae</taxon>
        <taxon>Mediterraneibacter</taxon>
    </lineage>
</organism>
<dbReference type="PANTHER" id="PTHR34039">
    <property type="entry name" value="UPF0102 PROTEIN YRAN"/>
    <property type="match status" value="1"/>
</dbReference>
<dbReference type="CDD" id="cd20736">
    <property type="entry name" value="PoNe_Nuclease"/>
    <property type="match status" value="1"/>
</dbReference>
<dbReference type="InterPro" id="IPR011335">
    <property type="entry name" value="Restrct_endonuc-II-like"/>
</dbReference>
<evidence type="ECO:0000256" key="2">
    <source>
        <dbReference type="HAMAP-Rule" id="MF_00048"/>
    </source>
</evidence>
<dbReference type="SUPFAM" id="SSF52980">
    <property type="entry name" value="Restriction endonuclease-like"/>
    <property type="match status" value="1"/>
</dbReference>
<sequence>MTGAGEKKNKRQTGAYYEREAGRYLEQMGYEILEYNYRCRSGEIDIVAKDGEYVVFCEVKYRADGRKGNPLEAVDVKKQKVIFRSAMYYLSEHCLEDAPCRFDVIGIQGKDGMKSAEITYIKNAFTG</sequence>
<protein>
    <recommendedName>
        <fullName evidence="2">UPF0102 protein H9756_07430</fullName>
    </recommendedName>
</protein>
<dbReference type="NCBIfam" id="NF009150">
    <property type="entry name" value="PRK12497.1-3"/>
    <property type="match status" value="1"/>
</dbReference>
<evidence type="ECO:0000256" key="1">
    <source>
        <dbReference type="ARBA" id="ARBA00006738"/>
    </source>
</evidence>
<reference evidence="3" key="2">
    <citation type="submission" date="2021-04" db="EMBL/GenBank/DDBJ databases">
        <authorList>
            <person name="Gilroy R."/>
        </authorList>
    </citation>
    <scope>NUCLEOTIDE SEQUENCE</scope>
    <source>
        <strain evidence="3">CHK165-2605</strain>
    </source>
</reference>
<comment type="similarity">
    <text evidence="1 2">Belongs to the UPF0102 family.</text>
</comment>
<dbReference type="Pfam" id="PF02021">
    <property type="entry name" value="UPF0102"/>
    <property type="match status" value="1"/>
</dbReference>
<reference evidence="3" key="1">
    <citation type="journal article" date="2021" name="PeerJ">
        <title>Extensive microbial diversity within the chicken gut microbiome revealed by metagenomics and culture.</title>
        <authorList>
            <person name="Gilroy R."/>
            <person name="Ravi A."/>
            <person name="Getino M."/>
            <person name="Pursley I."/>
            <person name="Horton D.L."/>
            <person name="Alikhan N.F."/>
            <person name="Baker D."/>
            <person name="Gharbi K."/>
            <person name="Hall N."/>
            <person name="Watson M."/>
            <person name="Adriaenssens E.M."/>
            <person name="Foster-Nyarko E."/>
            <person name="Jarju S."/>
            <person name="Secka A."/>
            <person name="Antonio M."/>
            <person name="Oren A."/>
            <person name="Chaudhuri R.R."/>
            <person name="La Ragione R."/>
            <person name="Hildebrand F."/>
            <person name="Pallen M.J."/>
        </authorList>
    </citation>
    <scope>NUCLEOTIDE SEQUENCE</scope>
    <source>
        <strain evidence="3">CHK165-2605</strain>
    </source>
</reference>
<dbReference type="InterPro" id="IPR011856">
    <property type="entry name" value="tRNA_endonuc-like_dom_sf"/>
</dbReference>
<name>A0A9D2P5L6_9FIRM</name>
<proteinExistence type="inferred from homology"/>
<gene>
    <name evidence="3" type="ORF">H9756_07430</name>
</gene>
<dbReference type="InterPro" id="IPR003509">
    <property type="entry name" value="UPF0102_YraN-like"/>
</dbReference>
<comment type="caution">
    <text evidence="3">The sequence shown here is derived from an EMBL/GenBank/DDBJ whole genome shotgun (WGS) entry which is preliminary data.</text>
</comment>
<dbReference type="Gene3D" id="3.40.1350.10">
    <property type="match status" value="1"/>
</dbReference>
<evidence type="ECO:0000313" key="4">
    <source>
        <dbReference type="Proteomes" id="UP000823895"/>
    </source>
</evidence>
<dbReference type="Proteomes" id="UP000823895">
    <property type="component" value="Unassembled WGS sequence"/>
</dbReference>
<evidence type="ECO:0000313" key="3">
    <source>
        <dbReference type="EMBL" id="HJC43493.1"/>
    </source>
</evidence>
<dbReference type="AlphaFoldDB" id="A0A9D2P5L6"/>
<dbReference type="EMBL" id="DWWI01000159">
    <property type="protein sequence ID" value="HJC43493.1"/>
    <property type="molecule type" value="Genomic_DNA"/>
</dbReference>
<dbReference type="GO" id="GO:0003676">
    <property type="term" value="F:nucleic acid binding"/>
    <property type="evidence" value="ECO:0007669"/>
    <property type="project" value="InterPro"/>
</dbReference>
<dbReference type="NCBIfam" id="TIGR00252">
    <property type="entry name" value="YraN family protein"/>
    <property type="match status" value="1"/>
</dbReference>
<dbReference type="PANTHER" id="PTHR34039:SF1">
    <property type="entry name" value="UPF0102 PROTEIN YRAN"/>
    <property type="match status" value="1"/>
</dbReference>